<gene>
    <name evidence="1" type="ORF">GCM10023314_16790</name>
</gene>
<dbReference type="RefSeq" id="WP_345191440.1">
    <property type="nucleotide sequence ID" value="NZ_BAABJJ010000026.1"/>
</dbReference>
<organism evidence="1 2">
    <name type="scientific">Algibacter agarivorans</name>
    <dbReference type="NCBI Taxonomy" id="1109741"/>
    <lineage>
        <taxon>Bacteria</taxon>
        <taxon>Pseudomonadati</taxon>
        <taxon>Bacteroidota</taxon>
        <taxon>Flavobacteriia</taxon>
        <taxon>Flavobacteriales</taxon>
        <taxon>Flavobacteriaceae</taxon>
        <taxon>Algibacter</taxon>
    </lineage>
</organism>
<dbReference type="Proteomes" id="UP001501302">
    <property type="component" value="Unassembled WGS sequence"/>
</dbReference>
<sequence>MNKLLILILASTIALTSCDGRDRVYKTNAEVLHESHLLNAFSQQIKFVPERSIKIETDTILSNGFQVKIKYHSVENNSILKTVKTKNDTITKVHYKNFEAKLEVLKNGKTINKSSISKVLFNEFENTSFWTNAIMQYIWIDHEASTKNKLYLNTSFHIPNTESYKDFILKMDEYGSIQIKESNLSTKII</sequence>
<name>A0ABP9GHV7_9FLAO</name>
<evidence type="ECO:0000313" key="2">
    <source>
        <dbReference type="Proteomes" id="UP001501302"/>
    </source>
</evidence>
<accession>A0ABP9GHV7</accession>
<keyword evidence="2" id="KW-1185">Reference proteome</keyword>
<protein>
    <recommendedName>
        <fullName evidence="3">Lipoprotein</fullName>
    </recommendedName>
</protein>
<dbReference type="EMBL" id="BAABJJ010000026">
    <property type="protein sequence ID" value="GAA4944421.1"/>
    <property type="molecule type" value="Genomic_DNA"/>
</dbReference>
<evidence type="ECO:0000313" key="1">
    <source>
        <dbReference type="EMBL" id="GAA4944421.1"/>
    </source>
</evidence>
<dbReference type="Gene3D" id="2.40.128.510">
    <property type="entry name" value="Protein of unknown function DUF4738"/>
    <property type="match status" value="1"/>
</dbReference>
<comment type="caution">
    <text evidence="1">The sequence shown here is derived from an EMBL/GenBank/DDBJ whole genome shotgun (WGS) entry which is preliminary data.</text>
</comment>
<reference evidence="2" key="1">
    <citation type="journal article" date="2019" name="Int. J. Syst. Evol. Microbiol.">
        <title>The Global Catalogue of Microorganisms (GCM) 10K type strain sequencing project: providing services to taxonomists for standard genome sequencing and annotation.</title>
        <authorList>
            <consortium name="The Broad Institute Genomics Platform"/>
            <consortium name="The Broad Institute Genome Sequencing Center for Infectious Disease"/>
            <person name="Wu L."/>
            <person name="Ma J."/>
        </authorList>
    </citation>
    <scope>NUCLEOTIDE SEQUENCE [LARGE SCALE GENOMIC DNA]</scope>
    <source>
        <strain evidence="2">JCM 18285</strain>
    </source>
</reference>
<proteinExistence type="predicted"/>
<evidence type="ECO:0008006" key="3">
    <source>
        <dbReference type="Google" id="ProtNLM"/>
    </source>
</evidence>
<dbReference type="PROSITE" id="PS51257">
    <property type="entry name" value="PROKAR_LIPOPROTEIN"/>
    <property type="match status" value="1"/>
</dbReference>